<keyword evidence="3" id="KW-0723">Serine/threonine-protein kinase</keyword>
<protein>
    <recommendedName>
        <fullName evidence="2">non-specific serine/threonine protein kinase</fullName>
        <ecNumber evidence="2">2.7.11.1</ecNumber>
    </recommendedName>
</protein>
<feature type="region of interest" description="Disordered" evidence="10">
    <location>
        <begin position="318"/>
        <end position="356"/>
    </location>
</feature>
<dbReference type="EC" id="2.7.11.1" evidence="2"/>
<evidence type="ECO:0000313" key="12">
    <source>
        <dbReference type="EMBL" id="VEG26799.1"/>
    </source>
</evidence>
<evidence type="ECO:0000256" key="10">
    <source>
        <dbReference type="SAM" id="MobiDB-lite"/>
    </source>
</evidence>
<dbReference type="PROSITE" id="PS00108">
    <property type="entry name" value="PROTEIN_KINASE_ST"/>
    <property type="match status" value="1"/>
</dbReference>
<dbReference type="InterPro" id="IPR000719">
    <property type="entry name" value="Prot_kinase_dom"/>
</dbReference>
<dbReference type="PROSITE" id="PS50011">
    <property type="entry name" value="PROTEIN_KINASE_DOM"/>
    <property type="match status" value="1"/>
</dbReference>
<dbReference type="RefSeq" id="WP_331852818.1">
    <property type="nucleotide sequence ID" value="NZ_LR134350.1"/>
</dbReference>
<dbReference type="SMART" id="SM00220">
    <property type="entry name" value="S_TKc"/>
    <property type="match status" value="1"/>
</dbReference>
<keyword evidence="13" id="KW-1185">Reference proteome</keyword>
<reference evidence="12 13" key="1">
    <citation type="submission" date="2018-12" db="EMBL/GenBank/DDBJ databases">
        <authorList>
            <consortium name="Pathogen Informatics"/>
        </authorList>
    </citation>
    <scope>NUCLEOTIDE SEQUENCE [LARGE SCALE GENOMIC DNA]</scope>
    <source>
        <strain evidence="12 13">NCTC11636</strain>
    </source>
</reference>
<evidence type="ECO:0000256" key="2">
    <source>
        <dbReference type="ARBA" id="ARBA00012513"/>
    </source>
</evidence>
<dbReference type="GO" id="GO:0016787">
    <property type="term" value="F:hydrolase activity"/>
    <property type="evidence" value="ECO:0007669"/>
    <property type="project" value="UniProtKB-KW"/>
</dbReference>
<dbReference type="PROSITE" id="PS00107">
    <property type="entry name" value="PROTEIN_KINASE_ATP"/>
    <property type="match status" value="1"/>
</dbReference>
<dbReference type="SUPFAM" id="SSF56112">
    <property type="entry name" value="Protein kinase-like (PK-like)"/>
    <property type="match status" value="1"/>
</dbReference>
<dbReference type="Gene3D" id="1.10.510.10">
    <property type="entry name" value="Transferase(Phosphotransferase) domain 1"/>
    <property type="match status" value="1"/>
</dbReference>
<keyword evidence="8 9" id="KW-0067">ATP-binding</keyword>
<organism evidence="12 13">
    <name type="scientific">Actinomyces howellii</name>
    <dbReference type="NCBI Taxonomy" id="52771"/>
    <lineage>
        <taxon>Bacteria</taxon>
        <taxon>Bacillati</taxon>
        <taxon>Actinomycetota</taxon>
        <taxon>Actinomycetes</taxon>
        <taxon>Actinomycetales</taxon>
        <taxon>Actinomycetaceae</taxon>
        <taxon>Actinomyces</taxon>
    </lineage>
</organism>
<evidence type="ECO:0000256" key="7">
    <source>
        <dbReference type="ARBA" id="ARBA00022801"/>
    </source>
</evidence>
<dbReference type="InterPro" id="IPR023827">
    <property type="entry name" value="Peptidase_S8_Asp-AS"/>
</dbReference>
<evidence type="ECO:0000256" key="3">
    <source>
        <dbReference type="ARBA" id="ARBA00022527"/>
    </source>
</evidence>
<comment type="similarity">
    <text evidence="1">Belongs to the peptidase S8 family.</text>
</comment>
<feature type="binding site" evidence="9">
    <location>
        <position position="51"/>
    </location>
    <ligand>
        <name>ATP</name>
        <dbReference type="ChEBI" id="CHEBI:30616"/>
    </ligand>
</feature>
<accession>A0A448HF05</accession>
<keyword evidence="7" id="KW-0378">Hydrolase</keyword>
<dbReference type="CDD" id="cd14014">
    <property type="entry name" value="STKc_PknB_like"/>
    <property type="match status" value="1"/>
</dbReference>
<dbReference type="InterPro" id="IPR008271">
    <property type="entry name" value="Ser/Thr_kinase_AS"/>
</dbReference>
<dbReference type="GO" id="GO:0005524">
    <property type="term" value="F:ATP binding"/>
    <property type="evidence" value="ECO:0007669"/>
    <property type="project" value="UniProtKB-UniRule"/>
</dbReference>
<gene>
    <name evidence="12" type="primary">pknK_1</name>
    <name evidence="12" type="ORF">NCTC11636_00708</name>
</gene>
<evidence type="ECO:0000256" key="8">
    <source>
        <dbReference type="ARBA" id="ARBA00022840"/>
    </source>
</evidence>
<dbReference type="EMBL" id="LR134350">
    <property type="protein sequence ID" value="VEG26799.1"/>
    <property type="molecule type" value="Genomic_DNA"/>
</dbReference>
<dbReference type="PANTHER" id="PTHR43289:SF6">
    <property type="entry name" value="SERINE_THREONINE-PROTEIN KINASE NEKL-3"/>
    <property type="match status" value="1"/>
</dbReference>
<proteinExistence type="inferred from homology"/>
<evidence type="ECO:0000313" key="13">
    <source>
        <dbReference type="Proteomes" id="UP000266895"/>
    </source>
</evidence>
<dbReference type="KEGG" id="ahw:NCTC11636_00708"/>
<evidence type="ECO:0000256" key="5">
    <source>
        <dbReference type="ARBA" id="ARBA00022741"/>
    </source>
</evidence>
<dbReference type="Pfam" id="PF00069">
    <property type="entry name" value="Pkinase"/>
    <property type="match status" value="1"/>
</dbReference>
<dbReference type="AlphaFoldDB" id="A0A448HF05"/>
<evidence type="ECO:0000259" key="11">
    <source>
        <dbReference type="PROSITE" id="PS50011"/>
    </source>
</evidence>
<dbReference type="GO" id="GO:0004674">
    <property type="term" value="F:protein serine/threonine kinase activity"/>
    <property type="evidence" value="ECO:0007669"/>
    <property type="project" value="UniProtKB-KW"/>
</dbReference>
<dbReference type="InterPro" id="IPR017441">
    <property type="entry name" value="Protein_kinase_ATP_BS"/>
</dbReference>
<feature type="region of interest" description="Disordered" evidence="10">
    <location>
        <begin position="418"/>
        <end position="438"/>
    </location>
</feature>
<dbReference type="PROSITE" id="PS00136">
    <property type="entry name" value="SUBTILASE_ASP"/>
    <property type="match status" value="1"/>
</dbReference>
<feature type="domain" description="Protein kinase" evidence="11">
    <location>
        <begin position="22"/>
        <end position="280"/>
    </location>
</feature>
<keyword evidence="5 9" id="KW-0547">Nucleotide-binding</keyword>
<evidence type="ECO:0000256" key="4">
    <source>
        <dbReference type="ARBA" id="ARBA00022679"/>
    </source>
</evidence>
<keyword evidence="6 12" id="KW-0418">Kinase</keyword>
<name>A0A448HF05_9ACTO</name>
<evidence type="ECO:0000256" key="6">
    <source>
        <dbReference type="ARBA" id="ARBA00022777"/>
    </source>
</evidence>
<dbReference type="InterPro" id="IPR011009">
    <property type="entry name" value="Kinase-like_dom_sf"/>
</dbReference>
<dbReference type="Proteomes" id="UP000266895">
    <property type="component" value="Chromosome"/>
</dbReference>
<evidence type="ECO:0000256" key="1">
    <source>
        <dbReference type="ARBA" id="ARBA00011073"/>
    </source>
</evidence>
<dbReference type="PANTHER" id="PTHR43289">
    <property type="entry name" value="MITOGEN-ACTIVATED PROTEIN KINASE KINASE KINASE 20-RELATED"/>
    <property type="match status" value="1"/>
</dbReference>
<keyword evidence="4 12" id="KW-0808">Transferase</keyword>
<sequence length="538" mass="54817">MTSTPVPPPPPQATAQLHIPGVRLLDVIGRGGFATVYGGVQESMARPVAVKIDSRPLSDERNRRRYLREVQAAGRITGHPHVVSLIDTGVLPDDRPFIVMERCDGGSLVDLVARGPVAPADAVALVRAAASALGAAHDAGVLHRDVKPANILLDSYGSPRLTDFGIAAVEREGQDPTVTLECLTPDFAPPEAFALSTPGPSGDVWSMGAVLFFLLTGRGPRRGLDGSVRSLPEIVRDLDTPVRLDEPVIPAEIRPVLARAMSRDPMERYRNGTELTEALAAIQDAMGNGDLTVAGPVVAVRLAEAGLLSGAAGSAPTAHTVALGSSSTPPAPQLLPAGARPGNPSAASVPVLSPEDSLAEERRVRRQTVAAAVLGFVAGLVLGALTGWAVPTLSSALGGSGLNDSAVQAASAQATGTAGTAAPAAQETDPSAQASTPPHAVGTCLGGIVSLSGISSASEVDCAQAHSWEVFATGTLDAATSGRTDAELEADPTVIATCTAEAARAYGISDPEVAVLGPSEVEWTVNGSRGFSCIATPA</sequence>
<evidence type="ECO:0000256" key="9">
    <source>
        <dbReference type="PROSITE-ProRule" id="PRU10141"/>
    </source>
</evidence>